<evidence type="ECO:0000256" key="8">
    <source>
        <dbReference type="HAMAP-Rule" id="MF_01895"/>
    </source>
</evidence>
<dbReference type="GO" id="GO:0008859">
    <property type="term" value="F:exoribonuclease II activity"/>
    <property type="evidence" value="ECO:0007669"/>
    <property type="project" value="UniProtKB-UniRule"/>
</dbReference>
<keyword evidence="7 8" id="KW-0694">RNA-binding</keyword>
<dbReference type="InterPro" id="IPR012340">
    <property type="entry name" value="NA-bd_OB-fold"/>
</dbReference>
<dbReference type="InterPro" id="IPR013223">
    <property type="entry name" value="RNase_B_OB_dom"/>
</dbReference>
<dbReference type="Gene3D" id="2.40.50.140">
    <property type="entry name" value="Nucleic acid-binding proteins"/>
    <property type="match status" value="2"/>
</dbReference>
<dbReference type="InterPro" id="IPR011129">
    <property type="entry name" value="CSD"/>
</dbReference>
<protein>
    <recommendedName>
        <fullName evidence="8">Ribonuclease R</fullName>
        <shortName evidence="8">RNase R</shortName>
        <ecNumber evidence="8">3.1.13.1</ecNumber>
    </recommendedName>
</protein>
<comment type="subcellular location">
    <subcellularLocation>
        <location evidence="2 8">Cytoplasm</location>
    </subcellularLocation>
</comment>
<dbReference type="SMART" id="SM00955">
    <property type="entry name" value="RNB"/>
    <property type="match status" value="1"/>
</dbReference>
<evidence type="ECO:0000256" key="2">
    <source>
        <dbReference type="ARBA" id="ARBA00004496"/>
    </source>
</evidence>
<comment type="function">
    <text evidence="8">3'-5' exoribonuclease that releases 5'-nucleoside monophosphates and is involved in maturation of structured RNAs.</text>
</comment>
<dbReference type="NCBIfam" id="TIGR00358">
    <property type="entry name" value="3_prime_RNase"/>
    <property type="match status" value="1"/>
</dbReference>
<dbReference type="AlphaFoldDB" id="A0A1X0Y1U3"/>
<evidence type="ECO:0000256" key="7">
    <source>
        <dbReference type="ARBA" id="ARBA00022884"/>
    </source>
</evidence>
<dbReference type="Pfam" id="PF08206">
    <property type="entry name" value="OB_RNB"/>
    <property type="match status" value="1"/>
</dbReference>
<dbReference type="PROSITE" id="PS50126">
    <property type="entry name" value="S1"/>
    <property type="match status" value="1"/>
</dbReference>
<sequence length="710" mass="79896">MRRSSKQKMDYGRRVLMWLTDNPGAHAAGEIGRQVGVRRHERRDFLALLADLADRGLLERLKGDRYRLAARKRLEGVLSLHRDGYGFLQVDNVDQPDVFLPARELRETMAGDRLAVIAWRDSRGRYEGRVERILARAHSELVGVYQRGRRENLVVPLGKDPVPPLVIPRGEGLQAAPGQVVIAAIRVYPQGGQPPRGRILRILGDLHDPEVELLVAAHRFNLPHQFSPEALAVAESVPRQVSEEDCAGRRDLRCLPFVTIDGETARDFDDAVCVEETADGYLLRVAIADVAHYVRPGSPLDRDARERGTSVYFPGRCLPMLPEALSNGICSLNPGVDRLVLVAEMAFSADGVPRAAGFHPAVIRSAARLTYRQVQEAIDSELPSRQEGLEQLPAMVRLAEVLHRQRVKQGSLDLDLPEAEIVLDLRGRPEAILRSERLFAHRIIEEFMLAANQAVAGFLEERRVAFPYRIHEPPAQEKILSLQHYLAHFGLGLNLSPDGPAPGDFQDLLKQAEDPVTARIINQALLQAMKQARYAVDNAGHFGLGMDCYCHFTSPIRRYPDLLVHRALHCELARGREGVKGCGVVLKRGTLETLCEQLSRAERRAMEAERDQVQLKKCQYMEKKIGDTFHGVVASVRSFGMFIELEEIFVEGLLHVSALEDDLYHFEEDLQRLVGYNRHRIFQVGDHLKIRVARVDQEARQIDFVLRETP</sequence>
<feature type="coiled-coil region" evidence="9">
    <location>
        <begin position="591"/>
        <end position="618"/>
    </location>
</feature>
<dbReference type="EMBL" id="NAAD01000013">
    <property type="protein sequence ID" value="ORJ59133.1"/>
    <property type="molecule type" value="Genomic_DNA"/>
</dbReference>
<evidence type="ECO:0000256" key="5">
    <source>
        <dbReference type="ARBA" id="ARBA00022801"/>
    </source>
</evidence>
<dbReference type="InterPro" id="IPR004476">
    <property type="entry name" value="RNase_II/RNase_R"/>
</dbReference>
<dbReference type="GO" id="GO:0005829">
    <property type="term" value="C:cytosol"/>
    <property type="evidence" value="ECO:0007669"/>
    <property type="project" value="TreeGrafter"/>
</dbReference>
<keyword evidence="9" id="KW-0175">Coiled coil</keyword>
<keyword evidence="4 8" id="KW-0540">Nuclease</keyword>
<dbReference type="Proteomes" id="UP000193136">
    <property type="component" value="Unassembled WGS sequence"/>
</dbReference>
<dbReference type="InterPro" id="IPR011805">
    <property type="entry name" value="RNase_R"/>
</dbReference>
<dbReference type="InterPro" id="IPR040476">
    <property type="entry name" value="CSD2"/>
</dbReference>
<feature type="domain" description="S1 motif" evidence="10">
    <location>
        <begin position="626"/>
        <end position="707"/>
    </location>
</feature>
<dbReference type="Pfam" id="PF17876">
    <property type="entry name" value="CSD2"/>
    <property type="match status" value="1"/>
</dbReference>
<dbReference type="GO" id="GO:0003723">
    <property type="term" value="F:RNA binding"/>
    <property type="evidence" value="ECO:0007669"/>
    <property type="project" value="UniProtKB-UniRule"/>
</dbReference>
<evidence type="ECO:0000313" key="12">
    <source>
        <dbReference type="Proteomes" id="UP000193136"/>
    </source>
</evidence>
<dbReference type="SUPFAM" id="SSF50249">
    <property type="entry name" value="Nucleic acid-binding proteins"/>
    <property type="match status" value="4"/>
</dbReference>
<comment type="caution">
    <text evidence="11">The sequence shown here is derived from an EMBL/GenBank/DDBJ whole genome shotgun (WGS) entry which is preliminary data.</text>
</comment>
<evidence type="ECO:0000256" key="9">
    <source>
        <dbReference type="SAM" id="Coils"/>
    </source>
</evidence>
<reference evidence="11 12" key="1">
    <citation type="submission" date="2017-03" db="EMBL/GenBank/DDBJ databases">
        <title>Genome sequence of Geothermobacter sp. EPR-M, Deep-Sea Iron Reducer.</title>
        <authorList>
            <person name="Tully B."/>
            <person name="Savalia P."/>
            <person name="Abuyen K."/>
            <person name="Baughan C."/>
            <person name="Romero E."/>
            <person name="Ronkowski C."/>
            <person name="Torres B."/>
            <person name="Tremblay J."/>
            <person name="Trujillo A."/>
            <person name="Tyler M."/>
            <person name="Perez-Rodriguez I."/>
            <person name="Amend J."/>
        </authorList>
    </citation>
    <scope>NUCLEOTIDE SEQUENCE [LARGE SCALE GENOMIC DNA]</scope>
    <source>
        <strain evidence="11 12">EPR-M</strain>
    </source>
</reference>
<evidence type="ECO:0000256" key="6">
    <source>
        <dbReference type="ARBA" id="ARBA00022839"/>
    </source>
</evidence>
<keyword evidence="12" id="KW-1185">Reference proteome</keyword>
<dbReference type="InterPro" id="IPR001900">
    <property type="entry name" value="RNase_II/R"/>
</dbReference>
<evidence type="ECO:0000259" key="10">
    <source>
        <dbReference type="PROSITE" id="PS50126"/>
    </source>
</evidence>
<dbReference type="PANTHER" id="PTHR23355">
    <property type="entry name" value="RIBONUCLEASE"/>
    <property type="match status" value="1"/>
</dbReference>
<gene>
    <name evidence="8" type="primary">rnr</name>
    <name evidence="11" type="ORF">B5V00_11245</name>
</gene>
<dbReference type="HAMAP" id="MF_01895">
    <property type="entry name" value="RNase_R"/>
    <property type="match status" value="1"/>
</dbReference>
<dbReference type="Pfam" id="PF00575">
    <property type="entry name" value="S1"/>
    <property type="match status" value="1"/>
</dbReference>
<dbReference type="PANTHER" id="PTHR23355:SF9">
    <property type="entry name" value="DIS3-LIKE EXONUCLEASE 2"/>
    <property type="match status" value="1"/>
</dbReference>
<dbReference type="OrthoDB" id="9764149at2"/>
<keyword evidence="6 8" id="KW-0269">Exonuclease</keyword>
<dbReference type="NCBIfam" id="TIGR02063">
    <property type="entry name" value="RNase_R"/>
    <property type="match status" value="1"/>
</dbReference>
<dbReference type="GO" id="GO:0006402">
    <property type="term" value="P:mRNA catabolic process"/>
    <property type="evidence" value="ECO:0007669"/>
    <property type="project" value="TreeGrafter"/>
</dbReference>
<dbReference type="Pfam" id="PF00773">
    <property type="entry name" value="RNB"/>
    <property type="match status" value="1"/>
</dbReference>
<accession>A0A1X0Y1U3</accession>
<organism evidence="11 12">
    <name type="scientific">Geothermobacter hydrogeniphilus</name>
    <dbReference type="NCBI Taxonomy" id="1969733"/>
    <lineage>
        <taxon>Bacteria</taxon>
        <taxon>Pseudomonadati</taxon>
        <taxon>Thermodesulfobacteriota</taxon>
        <taxon>Desulfuromonadia</taxon>
        <taxon>Desulfuromonadales</taxon>
        <taxon>Geothermobacteraceae</taxon>
        <taxon>Geothermobacter</taxon>
    </lineage>
</organism>
<dbReference type="EC" id="3.1.13.1" evidence="8"/>
<evidence type="ECO:0000313" key="11">
    <source>
        <dbReference type="EMBL" id="ORJ59133.1"/>
    </source>
</evidence>
<evidence type="ECO:0000256" key="4">
    <source>
        <dbReference type="ARBA" id="ARBA00022722"/>
    </source>
</evidence>
<dbReference type="STRING" id="1969733.B5V00_11245"/>
<dbReference type="SMART" id="SM00316">
    <property type="entry name" value="S1"/>
    <property type="match status" value="1"/>
</dbReference>
<dbReference type="InterPro" id="IPR003029">
    <property type="entry name" value="S1_domain"/>
</dbReference>
<dbReference type="InterPro" id="IPR050180">
    <property type="entry name" value="RNR_Ribonuclease"/>
</dbReference>
<evidence type="ECO:0000256" key="3">
    <source>
        <dbReference type="ARBA" id="ARBA00022490"/>
    </source>
</evidence>
<keyword evidence="5 8" id="KW-0378">Hydrolase</keyword>
<dbReference type="CDD" id="cd04471">
    <property type="entry name" value="S1_RNase_R"/>
    <property type="match status" value="1"/>
</dbReference>
<name>A0A1X0Y1U3_9BACT</name>
<comment type="similarity">
    <text evidence="8">Belongs to the RNR ribonuclease family. RNase R subfamily.</text>
</comment>
<dbReference type="SMART" id="SM00357">
    <property type="entry name" value="CSP"/>
    <property type="match status" value="1"/>
</dbReference>
<proteinExistence type="inferred from homology"/>
<keyword evidence="3 8" id="KW-0963">Cytoplasm</keyword>
<comment type="catalytic activity">
    <reaction evidence="1 8">
        <text>Exonucleolytic cleavage in the 3'- to 5'-direction to yield nucleoside 5'-phosphates.</text>
        <dbReference type="EC" id="3.1.13.1"/>
    </reaction>
</comment>
<evidence type="ECO:0000256" key="1">
    <source>
        <dbReference type="ARBA" id="ARBA00001849"/>
    </source>
</evidence>